<keyword evidence="2" id="KW-0255">Endonuclease</keyword>
<evidence type="ECO:0000256" key="3">
    <source>
        <dbReference type="ARBA" id="ARBA00022801"/>
    </source>
</evidence>
<evidence type="ECO:0000259" key="4">
    <source>
        <dbReference type="PROSITE" id="PS50830"/>
    </source>
</evidence>
<accession>A0ABV9NPU7</accession>
<feature type="domain" description="TNase-like" evidence="4">
    <location>
        <begin position="40"/>
        <end position="176"/>
    </location>
</feature>
<dbReference type="EMBL" id="JBHSGK010000003">
    <property type="protein sequence ID" value="MFC4735212.1"/>
    <property type="molecule type" value="Genomic_DNA"/>
</dbReference>
<dbReference type="PROSITE" id="PS50830">
    <property type="entry name" value="TNASE_3"/>
    <property type="match status" value="1"/>
</dbReference>
<comment type="caution">
    <text evidence="5">The sequence shown here is derived from an EMBL/GenBank/DDBJ whole genome shotgun (WGS) entry which is preliminary data.</text>
</comment>
<keyword evidence="3" id="KW-0378">Hydrolase</keyword>
<dbReference type="InterPro" id="IPR016071">
    <property type="entry name" value="Staphylococal_nuclease_OB-fold"/>
</dbReference>
<dbReference type="Proteomes" id="UP001595896">
    <property type="component" value="Unassembled WGS sequence"/>
</dbReference>
<dbReference type="SUPFAM" id="SSF50199">
    <property type="entry name" value="Staphylococcal nuclease"/>
    <property type="match status" value="1"/>
</dbReference>
<protein>
    <submittedName>
        <fullName evidence="5">Thermonuclease family protein</fullName>
    </submittedName>
</protein>
<dbReference type="SMART" id="SM00318">
    <property type="entry name" value="SNc"/>
    <property type="match status" value="1"/>
</dbReference>
<dbReference type="Gene3D" id="2.40.50.90">
    <property type="match status" value="1"/>
</dbReference>
<dbReference type="Pfam" id="PF00565">
    <property type="entry name" value="SNase"/>
    <property type="match status" value="1"/>
</dbReference>
<keyword evidence="6" id="KW-1185">Reference proteome</keyword>
<dbReference type="PANTHER" id="PTHR12302:SF3">
    <property type="entry name" value="SERINE_THREONINE-PROTEIN KINASE 31"/>
    <property type="match status" value="1"/>
</dbReference>
<proteinExistence type="predicted"/>
<organism evidence="5 6">
    <name type="scientific">Bacillus daqingensis</name>
    <dbReference type="NCBI Taxonomy" id="872396"/>
    <lineage>
        <taxon>Bacteria</taxon>
        <taxon>Bacillati</taxon>
        <taxon>Bacillota</taxon>
        <taxon>Bacilli</taxon>
        <taxon>Bacillales</taxon>
        <taxon>Bacillaceae</taxon>
        <taxon>Bacillus</taxon>
    </lineage>
</organism>
<name>A0ABV9NPU7_9BACI</name>
<evidence type="ECO:0000256" key="1">
    <source>
        <dbReference type="ARBA" id="ARBA00022722"/>
    </source>
</evidence>
<keyword evidence="1" id="KW-0540">Nuclease</keyword>
<gene>
    <name evidence="5" type="ORF">ACFO4L_01325</name>
</gene>
<evidence type="ECO:0000256" key="2">
    <source>
        <dbReference type="ARBA" id="ARBA00022759"/>
    </source>
</evidence>
<evidence type="ECO:0000313" key="6">
    <source>
        <dbReference type="Proteomes" id="UP001595896"/>
    </source>
</evidence>
<dbReference type="RefSeq" id="WP_377907840.1">
    <property type="nucleotide sequence ID" value="NZ_JBHSGK010000003.1"/>
</dbReference>
<dbReference type="PANTHER" id="PTHR12302">
    <property type="entry name" value="EBNA2 BINDING PROTEIN P100"/>
    <property type="match status" value="1"/>
</dbReference>
<sequence length="176" mass="20172">MKRLLALVCLLTACGIHTEEETFELEFELHTYVDRIEQEDIREGTVTHVVDGDTFDVVIAGEGEERIRPYMVDAPEICHGHDPPTCESEPWGDEAAIFARQALLGETVYLEQDETTVDRFDRTLAYVYLEDGTMFQEKLLALGLAEVVVYPPDDKYEADLRAVEEEARERGIRMWE</sequence>
<evidence type="ECO:0000313" key="5">
    <source>
        <dbReference type="EMBL" id="MFC4735212.1"/>
    </source>
</evidence>
<dbReference type="InterPro" id="IPR035437">
    <property type="entry name" value="SNase_OB-fold_sf"/>
</dbReference>
<reference evidence="6" key="1">
    <citation type="journal article" date="2019" name="Int. J. Syst. Evol. Microbiol.">
        <title>The Global Catalogue of Microorganisms (GCM) 10K type strain sequencing project: providing services to taxonomists for standard genome sequencing and annotation.</title>
        <authorList>
            <consortium name="The Broad Institute Genomics Platform"/>
            <consortium name="The Broad Institute Genome Sequencing Center for Infectious Disease"/>
            <person name="Wu L."/>
            <person name="Ma J."/>
        </authorList>
    </citation>
    <scope>NUCLEOTIDE SEQUENCE [LARGE SCALE GENOMIC DNA]</scope>
    <source>
        <strain evidence="6">JCM 12165</strain>
    </source>
</reference>